<dbReference type="EMBL" id="UINC01183373">
    <property type="protein sequence ID" value="SVD94107.1"/>
    <property type="molecule type" value="Genomic_DNA"/>
</dbReference>
<accession>A0A382ZF19</accession>
<evidence type="ECO:0000313" key="1">
    <source>
        <dbReference type="EMBL" id="SVD94107.1"/>
    </source>
</evidence>
<name>A0A382ZF19_9ZZZZ</name>
<reference evidence="1" key="1">
    <citation type="submission" date="2018-05" db="EMBL/GenBank/DDBJ databases">
        <authorList>
            <person name="Lanie J.A."/>
            <person name="Ng W.-L."/>
            <person name="Kazmierczak K.M."/>
            <person name="Andrzejewski T.M."/>
            <person name="Davidsen T.M."/>
            <person name="Wayne K.J."/>
            <person name="Tettelin H."/>
            <person name="Glass J.I."/>
            <person name="Rusch D."/>
            <person name="Podicherti R."/>
            <person name="Tsui H.-C.T."/>
            <person name="Winkler M.E."/>
        </authorList>
    </citation>
    <scope>NUCLEOTIDE SEQUENCE</scope>
</reference>
<protein>
    <submittedName>
        <fullName evidence="1">Uncharacterized protein</fullName>
    </submittedName>
</protein>
<sequence length="55" mass="6243">MSQFLRRWSIQPLQHSVSSTAIARETSTKGKTGYFGSLYHDNSFIGGRNKNSYKC</sequence>
<gene>
    <name evidence="1" type="ORF">METZ01_LOCUS446961</name>
</gene>
<organism evidence="1">
    <name type="scientific">marine metagenome</name>
    <dbReference type="NCBI Taxonomy" id="408172"/>
    <lineage>
        <taxon>unclassified sequences</taxon>
        <taxon>metagenomes</taxon>
        <taxon>ecological metagenomes</taxon>
    </lineage>
</organism>
<proteinExistence type="predicted"/>
<dbReference type="AlphaFoldDB" id="A0A382ZF19"/>